<dbReference type="SMART" id="SM00966">
    <property type="entry name" value="SpoVT_AbrB"/>
    <property type="match status" value="1"/>
</dbReference>
<dbReference type="SUPFAM" id="SSF89447">
    <property type="entry name" value="AbrB/MazE/MraZ-like"/>
    <property type="match status" value="1"/>
</dbReference>
<dbReference type="Proteomes" id="UP000656319">
    <property type="component" value="Unassembled WGS sequence"/>
</dbReference>
<dbReference type="EMBL" id="CAJHCQ010000007">
    <property type="protein sequence ID" value="CAD6535012.1"/>
    <property type="molecule type" value="Genomic_DNA"/>
</dbReference>
<sequence length="114" mass="13094">MDIKLNTLLARRLIQYEDEMAIQTLKRWGNSLAVRIPASLASKLALAEGQEVEVDVEDGSLTVRPHTAIRRFSRERYLQQLRERKLEPHPLIDFGQPQGTEIGGPDDPTRFDLW</sequence>
<proteinExistence type="predicted"/>
<name>A0ABM8NNH1_9BURK</name>
<dbReference type="PROSITE" id="PS51740">
    <property type="entry name" value="SPOVT_ABRB"/>
    <property type="match status" value="1"/>
</dbReference>
<dbReference type="RefSeq" id="WP_236596876.1">
    <property type="nucleotide sequence ID" value="NZ_CAJHCQ010000007.1"/>
</dbReference>
<comment type="caution">
    <text evidence="4">The sequence shown here is derived from an EMBL/GenBank/DDBJ whole genome shotgun (WGS) entry which is preliminary data.</text>
</comment>
<evidence type="ECO:0000313" key="5">
    <source>
        <dbReference type="Proteomes" id="UP000656319"/>
    </source>
</evidence>
<dbReference type="InterPro" id="IPR039052">
    <property type="entry name" value="Antitox_PemI-like"/>
</dbReference>
<keyword evidence="5" id="KW-1185">Reference proteome</keyword>
<gene>
    <name evidence="4" type="ORF">LMG27952_02975</name>
</gene>
<accession>A0ABM8NNH1</accession>
<evidence type="ECO:0000259" key="3">
    <source>
        <dbReference type="PROSITE" id="PS51740"/>
    </source>
</evidence>
<reference evidence="4 5" key="1">
    <citation type="submission" date="2020-10" db="EMBL/GenBank/DDBJ databases">
        <authorList>
            <person name="Peeters C."/>
        </authorList>
    </citation>
    <scope>NUCLEOTIDE SEQUENCE [LARGE SCALE GENOMIC DNA]</scope>
    <source>
        <strain evidence="4 5">LMG 27952</strain>
    </source>
</reference>
<feature type="region of interest" description="Disordered" evidence="2">
    <location>
        <begin position="88"/>
        <end position="114"/>
    </location>
</feature>
<dbReference type="Gene3D" id="2.10.260.10">
    <property type="match status" value="1"/>
</dbReference>
<evidence type="ECO:0000256" key="2">
    <source>
        <dbReference type="SAM" id="MobiDB-lite"/>
    </source>
</evidence>
<dbReference type="PANTHER" id="PTHR40516:SF1">
    <property type="entry name" value="ANTITOXIN CHPS-RELATED"/>
    <property type="match status" value="1"/>
</dbReference>
<organism evidence="4 5">
    <name type="scientific">Paraburkholderia hiiakae</name>
    <dbReference type="NCBI Taxonomy" id="1081782"/>
    <lineage>
        <taxon>Bacteria</taxon>
        <taxon>Pseudomonadati</taxon>
        <taxon>Pseudomonadota</taxon>
        <taxon>Betaproteobacteria</taxon>
        <taxon>Burkholderiales</taxon>
        <taxon>Burkholderiaceae</taxon>
        <taxon>Paraburkholderia</taxon>
    </lineage>
</organism>
<dbReference type="InterPro" id="IPR007159">
    <property type="entry name" value="SpoVT-AbrB_dom"/>
</dbReference>
<protein>
    <recommendedName>
        <fullName evidence="3">SpoVT-AbrB domain-containing protein</fullName>
    </recommendedName>
</protein>
<keyword evidence="1" id="KW-0238">DNA-binding</keyword>
<dbReference type="PANTHER" id="PTHR40516">
    <property type="entry name" value="ANTITOXIN CHPS-RELATED"/>
    <property type="match status" value="1"/>
</dbReference>
<dbReference type="Pfam" id="PF04014">
    <property type="entry name" value="MazE_antitoxin"/>
    <property type="match status" value="1"/>
</dbReference>
<feature type="domain" description="SpoVT-AbrB" evidence="3">
    <location>
        <begin position="23"/>
        <end position="68"/>
    </location>
</feature>
<evidence type="ECO:0000313" key="4">
    <source>
        <dbReference type="EMBL" id="CAD6535012.1"/>
    </source>
</evidence>
<evidence type="ECO:0000256" key="1">
    <source>
        <dbReference type="PROSITE-ProRule" id="PRU01076"/>
    </source>
</evidence>
<dbReference type="InterPro" id="IPR037914">
    <property type="entry name" value="SpoVT-AbrB_sf"/>
</dbReference>